<dbReference type="Gene3D" id="3.10.290.10">
    <property type="entry name" value="RNA-binding S4 domain"/>
    <property type="match status" value="1"/>
</dbReference>
<keyword evidence="2 11" id="KW-0963">Cytoplasm</keyword>
<dbReference type="InterPro" id="IPR014729">
    <property type="entry name" value="Rossmann-like_a/b/a_fold"/>
</dbReference>
<dbReference type="InterPro" id="IPR036986">
    <property type="entry name" value="S4_RNA-bd_sf"/>
</dbReference>
<dbReference type="InterPro" id="IPR024107">
    <property type="entry name" value="Tyr-tRNA-ligase_bac_1"/>
</dbReference>
<dbReference type="Pfam" id="PF00579">
    <property type="entry name" value="tRNA-synt_1b"/>
    <property type="match status" value="1"/>
</dbReference>
<comment type="subcellular location">
    <subcellularLocation>
        <location evidence="1 11">Cytoplasm</location>
    </subcellularLocation>
</comment>
<comment type="subunit">
    <text evidence="11">Homodimer.</text>
</comment>
<evidence type="ECO:0000256" key="2">
    <source>
        <dbReference type="ARBA" id="ARBA00022490"/>
    </source>
</evidence>
<feature type="binding site" evidence="11">
    <location>
        <position position="234"/>
    </location>
    <ligand>
        <name>ATP</name>
        <dbReference type="ChEBI" id="CHEBI:30616"/>
    </ligand>
</feature>
<dbReference type="SMART" id="SM00363">
    <property type="entry name" value="S4"/>
    <property type="match status" value="1"/>
</dbReference>
<dbReference type="HAMAP" id="MF_02006">
    <property type="entry name" value="Tyr_tRNA_synth_type1"/>
    <property type="match status" value="1"/>
</dbReference>
<dbReference type="GO" id="GO:0004831">
    <property type="term" value="F:tyrosine-tRNA ligase activity"/>
    <property type="evidence" value="ECO:0007669"/>
    <property type="project" value="UniProtKB-UniRule"/>
</dbReference>
<dbReference type="GO" id="GO:0042803">
    <property type="term" value="F:protein homodimerization activity"/>
    <property type="evidence" value="ECO:0007669"/>
    <property type="project" value="UniProtKB-ARBA"/>
</dbReference>
<evidence type="ECO:0000256" key="5">
    <source>
        <dbReference type="ARBA" id="ARBA00022840"/>
    </source>
</evidence>
<evidence type="ECO:0000256" key="1">
    <source>
        <dbReference type="ARBA" id="ARBA00004496"/>
    </source>
</evidence>
<dbReference type="RefSeq" id="WP_166639260.1">
    <property type="nucleotide sequence ID" value="NZ_SNYJ01000008.1"/>
</dbReference>
<proteinExistence type="inferred from homology"/>
<evidence type="ECO:0000259" key="13">
    <source>
        <dbReference type="SMART" id="SM00363"/>
    </source>
</evidence>
<comment type="similarity">
    <text evidence="10 11">Belongs to the class-I aminoacyl-tRNA synthetase family. TyrS type 1 subfamily.</text>
</comment>
<feature type="domain" description="RNA-binding S4" evidence="13">
    <location>
        <begin position="355"/>
        <end position="416"/>
    </location>
</feature>
<gene>
    <name evidence="11" type="primary">tyrS</name>
    <name evidence="14" type="ORF">EV213_10839</name>
</gene>
<keyword evidence="6 12" id="KW-0694">RNA-binding</keyword>
<dbReference type="Gene3D" id="1.10.240.10">
    <property type="entry name" value="Tyrosyl-Transfer RNA Synthetase"/>
    <property type="match status" value="1"/>
</dbReference>
<evidence type="ECO:0000256" key="11">
    <source>
        <dbReference type="HAMAP-Rule" id="MF_02006"/>
    </source>
</evidence>
<protein>
    <recommendedName>
        <fullName evidence="11">Tyrosine--tRNA ligase</fullName>
        <ecNumber evidence="11">6.1.1.1</ecNumber>
    </recommendedName>
    <alternativeName>
        <fullName evidence="11">Tyrosyl-tRNA synthetase</fullName>
        <shortName evidence="11">TyrRS</shortName>
    </alternativeName>
</protein>
<dbReference type="PANTHER" id="PTHR11766:SF0">
    <property type="entry name" value="TYROSINE--TRNA LIGASE, MITOCHONDRIAL"/>
    <property type="match status" value="1"/>
</dbReference>
<dbReference type="PROSITE" id="PS50889">
    <property type="entry name" value="S4"/>
    <property type="match status" value="1"/>
</dbReference>
<evidence type="ECO:0000256" key="10">
    <source>
        <dbReference type="ARBA" id="ARBA00060965"/>
    </source>
</evidence>
<dbReference type="SUPFAM" id="SSF55174">
    <property type="entry name" value="Alpha-L RNA-binding motif"/>
    <property type="match status" value="1"/>
</dbReference>
<dbReference type="SUPFAM" id="SSF52374">
    <property type="entry name" value="Nucleotidylyl transferase"/>
    <property type="match status" value="1"/>
</dbReference>
<evidence type="ECO:0000256" key="8">
    <source>
        <dbReference type="ARBA" id="ARBA00023146"/>
    </source>
</evidence>
<comment type="caution">
    <text evidence="14">The sequence shown here is derived from an EMBL/GenBank/DDBJ whole genome shotgun (WGS) entry which is preliminary data.</text>
</comment>
<dbReference type="GO" id="GO:0005829">
    <property type="term" value="C:cytosol"/>
    <property type="evidence" value="ECO:0007669"/>
    <property type="project" value="TreeGrafter"/>
</dbReference>
<feature type="short sequence motif" description="'HIGH' region" evidence="11">
    <location>
        <begin position="40"/>
        <end position="49"/>
    </location>
</feature>
<comment type="function">
    <text evidence="11">Catalyzes the attachment of tyrosine to tRNA(Tyr) in a two-step reaction: tyrosine is first activated by ATP to form Tyr-AMP and then transferred to the acceptor end of tRNA(Tyr).</text>
</comment>
<dbReference type="EMBL" id="SNYJ01000008">
    <property type="protein sequence ID" value="TDQ39092.1"/>
    <property type="molecule type" value="Genomic_DNA"/>
</dbReference>
<evidence type="ECO:0000256" key="6">
    <source>
        <dbReference type="ARBA" id="ARBA00022884"/>
    </source>
</evidence>
<feature type="short sequence motif" description="'KMSKS' region" evidence="11">
    <location>
        <begin position="231"/>
        <end position="235"/>
    </location>
</feature>
<dbReference type="InterPro" id="IPR002942">
    <property type="entry name" value="S4_RNA-bd"/>
</dbReference>
<evidence type="ECO:0000256" key="7">
    <source>
        <dbReference type="ARBA" id="ARBA00022917"/>
    </source>
</evidence>
<dbReference type="Pfam" id="PF22421">
    <property type="entry name" value="SYY_C-terminal"/>
    <property type="match status" value="1"/>
</dbReference>
<evidence type="ECO:0000256" key="3">
    <source>
        <dbReference type="ARBA" id="ARBA00022598"/>
    </source>
</evidence>
<dbReference type="CDD" id="cd00395">
    <property type="entry name" value="Tyr_Trp_RS_core"/>
    <property type="match status" value="1"/>
</dbReference>
<keyword evidence="3 11" id="KW-0436">Ligase</keyword>
<evidence type="ECO:0000256" key="9">
    <source>
        <dbReference type="ARBA" id="ARBA00048248"/>
    </source>
</evidence>
<dbReference type="InterPro" id="IPR002305">
    <property type="entry name" value="aa-tRNA-synth_Ic"/>
</dbReference>
<dbReference type="FunFam" id="1.10.240.10:FF:000001">
    <property type="entry name" value="Tyrosine--tRNA ligase"/>
    <property type="match status" value="1"/>
</dbReference>
<dbReference type="Gene3D" id="3.40.50.620">
    <property type="entry name" value="HUPs"/>
    <property type="match status" value="1"/>
</dbReference>
<keyword evidence="4 11" id="KW-0547">Nucleotide-binding</keyword>
<dbReference type="InterPro" id="IPR002307">
    <property type="entry name" value="Tyr-tRNA-ligase"/>
</dbReference>
<dbReference type="GO" id="GO:0003723">
    <property type="term" value="F:RNA binding"/>
    <property type="evidence" value="ECO:0007669"/>
    <property type="project" value="UniProtKB-KW"/>
</dbReference>
<reference evidence="14 15" key="1">
    <citation type="submission" date="2019-03" db="EMBL/GenBank/DDBJ databases">
        <title>Genomic Encyclopedia of Type Strains, Phase IV (KMG-IV): sequencing the most valuable type-strain genomes for metagenomic binning, comparative biology and taxonomic classification.</title>
        <authorList>
            <person name="Goeker M."/>
        </authorList>
    </citation>
    <scope>NUCLEOTIDE SEQUENCE [LARGE SCALE GENOMIC DNA]</scope>
    <source>
        <strain evidence="14 15">DSM 28697</strain>
    </source>
</reference>
<organism evidence="14 15">
    <name type="scientific">Aureibacillus halotolerans</name>
    <dbReference type="NCBI Taxonomy" id="1508390"/>
    <lineage>
        <taxon>Bacteria</taxon>
        <taxon>Bacillati</taxon>
        <taxon>Bacillota</taxon>
        <taxon>Bacilli</taxon>
        <taxon>Bacillales</taxon>
        <taxon>Bacillaceae</taxon>
        <taxon>Aureibacillus</taxon>
    </lineage>
</organism>
<dbReference type="AlphaFoldDB" id="A0A4R6U1E4"/>
<comment type="catalytic activity">
    <reaction evidence="9 11">
        <text>tRNA(Tyr) + L-tyrosine + ATP = L-tyrosyl-tRNA(Tyr) + AMP + diphosphate + H(+)</text>
        <dbReference type="Rhea" id="RHEA:10220"/>
        <dbReference type="Rhea" id="RHEA-COMP:9706"/>
        <dbReference type="Rhea" id="RHEA-COMP:9707"/>
        <dbReference type="ChEBI" id="CHEBI:15378"/>
        <dbReference type="ChEBI" id="CHEBI:30616"/>
        <dbReference type="ChEBI" id="CHEBI:33019"/>
        <dbReference type="ChEBI" id="CHEBI:58315"/>
        <dbReference type="ChEBI" id="CHEBI:78442"/>
        <dbReference type="ChEBI" id="CHEBI:78536"/>
        <dbReference type="ChEBI" id="CHEBI:456215"/>
        <dbReference type="EC" id="6.1.1.1"/>
    </reaction>
</comment>
<accession>A0A4R6U1E4</accession>
<evidence type="ECO:0000256" key="12">
    <source>
        <dbReference type="PROSITE-ProRule" id="PRU00182"/>
    </source>
</evidence>
<evidence type="ECO:0000256" key="4">
    <source>
        <dbReference type="ARBA" id="ARBA00022741"/>
    </source>
</evidence>
<dbReference type="Proteomes" id="UP000295632">
    <property type="component" value="Unassembled WGS sequence"/>
</dbReference>
<dbReference type="InterPro" id="IPR054608">
    <property type="entry name" value="SYY-like_C"/>
</dbReference>
<feature type="binding site" evidence="11">
    <location>
        <position position="35"/>
    </location>
    <ligand>
        <name>L-tyrosine</name>
        <dbReference type="ChEBI" id="CHEBI:58315"/>
    </ligand>
</feature>
<dbReference type="EC" id="6.1.1.1" evidence="11"/>
<dbReference type="CDD" id="cd00165">
    <property type="entry name" value="S4"/>
    <property type="match status" value="1"/>
</dbReference>
<evidence type="ECO:0000313" key="15">
    <source>
        <dbReference type="Proteomes" id="UP000295632"/>
    </source>
</evidence>
<dbReference type="GO" id="GO:0006437">
    <property type="term" value="P:tyrosyl-tRNA aminoacylation"/>
    <property type="evidence" value="ECO:0007669"/>
    <property type="project" value="UniProtKB-UniRule"/>
</dbReference>
<dbReference type="GO" id="GO:0005524">
    <property type="term" value="F:ATP binding"/>
    <property type="evidence" value="ECO:0007669"/>
    <property type="project" value="UniProtKB-UniRule"/>
</dbReference>
<dbReference type="PANTHER" id="PTHR11766">
    <property type="entry name" value="TYROSYL-TRNA SYNTHETASE"/>
    <property type="match status" value="1"/>
</dbReference>
<dbReference type="InterPro" id="IPR024088">
    <property type="entry name" value="Tyr-tRNA-ligase_bac-type"/>
</dbReference>
<keyword evidence="5 11" id="KW-0067">ATP-binding</keyword>
<feature type="binding site" evidence="11">
    <location>
        <position position="170"/>
    </location>
    <ligand>
        <name>L-tyrosine</name>
        <dbReference type="ChEBI" id="CHEBI:58315"/>
    </ligand>
</feature>
<dbReference type="PRINTS" id="PR01040">
    <property type="entry name" value="TRNASYNTHTYR"/>
</dbReference>
<keyword evidence="15" id="KW-1185">Reference proteome</keyword>
<keyword evidence="7 11" id="KW-0648">Protein biosynthesis</keyword>
<dbReference type="FunFam" id="3.40.50.620:FF:000008">
    <property type="entry name" value="Tyrosine--tRNA ligase"/>
    <property type="match status" value="1"/>
</dbReference>
<keyword evidence="8 11" id="KW-0030">Aminoacyl-tRNA synthetase</keyword>
<feature type="binding site" evidence="11">
    <location>
        <position position="174"/>
    </location>
    <ligand>
        <name>L-tyrosine</name>
        <dbReference type="ChEBI" id="CHEBI:58315"/>
    </ligand>
</feature>
<name>A0A4R6U1E4_9BACI</name>
<dbReference type="NCBIfam" id="TIGR00234">
    <property type="entry name" value="tyrS"/>
    <property type="match status" value="1"/>
</dbReference>
<sequence length="421" mass="47009">MSELVKDLEARGLIHQSTDVDVLTKQLEEESLSLYCGFDATADSLHIGHLLPLLTLRRFQNAGHRPVALVGGGTGLIGDPSGRSEERSLNPAETVQQWADKIKDQIGTIIDFNDDAHPAVMANNYEWLGELEVIPFLRDIGKHFSINYMLAKDSVDSRLEKGLSYTEFSYMILQSYDFMNLYKTYNCKLQIGGSDQWGNITAGIELIRRTLGKSDVHGVTMPLITKSDGSKFGKTAGGAVWLDGEKTTPYEFYQFWLNTDDRDVIKFLKSFTFISLEDIKALQTEMEKAPEERKAQRSLAEEMTNMIHGEKALQQAIHISKALFGGGSLSDLSGDEIRQGFKDVPSASWTKQELPLVDMLVECGVSPSKRQAREDIQNGAISINGEKKTDVQLQLSDDDKLDGTFVIVRRGKKKYVLIECV</sequence>
<evidence type="ECO:0000313" key="14">
    <source>
        <dbReference type="EMBL" id="TDQ39092.1"/>
    </source>
</evidence>